<evidence type="ECO:0000313" key="3">
    <source>
        <dbReference type="Proteomes" id="UP000475582"/>
    </source>
</evidence>
<dbReference type="OrthoDB" id="8743055at2"/>
<protein>
    <submittedName>
        <fullName evidence="2">TraB/GumN family protein</fullName>
    </submittedName>
</protein>
<keyword evidence="3" id="KW-1185">Reference proteome</keyword>
<gene>
    <name evidence="2" type="ORF">GM676_00970</name>
</gene>
<accession>A0A6L6PBF4</accession>
<reference evidence="2 3" key="1">
    <citation type="submission" date="2019-11" db="EMBL/GenBank/DDBJ databases">
        <title>Type strains purchased from KCTC, JCM and DSMZ.</title>
        <authorList>
            <person name="Lu H."/>
        </authorList>
    </citation>
    <scope>NUCLEOTIDE SEQUENCE [LARGE SCALE GENOMIC DNA]</scope>
    <source>
        <strain evidence="2 3">KCTC 22382</strain>
    </source>
</reference>
<dbReference type="InterPro" id="IPR002816">
    <property type="entry name" value="TraB/PrgY/GumN_fam"/>
</dbReference>
<dbReference type="CDD" id="cd14788">
    <property type="entry name" value="GumN"/>
    <property type="match status" value="1"/>
</dbReference>
<feature type="chain" id="PRO_5027117508" evidence="1">
    <location>
        <begin position="21"/>
        <end position="335"/>
    </location>
</feature>
<comment type="caution">
    <text evidence="2">The sequence shown here is derived from an EMBL/GenBank/DDBJ whole genome shotgun (WGS) entry which is preliminary data.</text>
</comment>
<feature type="signal peptide" evidence="1">
    <location>
        <begin position="1"/>
        <end position="20"/>
    </location>
</feature>
<organism evidence="2 3">
    <name type="scientific">Duganella radicis</name>
    <dbReference type="NCBI Taxonomy" id="551988"/>
    <lineage>
        <taxon>Bacteria</taxon>
        <taxon>Pseudomonadati</taxon>
        <taxon>Pseudomonadota</taxon>
        <taxon>Betaproteobacteria</taxon>
        <taxon>Burkholderiales</taxon>
        <taxon>Oxalobacteraceae</taxon>
        <taxon>Telluria group</taxon>
        <taxon>Duganella</taxon>
    </lineage>
</organism>
<evidence type="ECO:0000256" key="1">
    <source>
        <dbReference type="SAM" id="SignalP"/>
    </source>
</evidence>
<dbReference type="Proteomes" id="UP000475582">
    <property type="component" value="Unassembled WGS sequence"/>
</dbReference>
<sequence length="335" mass="36470">MRLRLLAALCLTLNLSAALAQTEAAPPAEPAAEAAPETILLVGQRPGPGLWKVSKGDHVLWVFGTYSPLPQKMEWRSQQVETILAQTQEYLGPPGASAHVGFFRGLTLLPSLIGLKKNPDGAALKDVLPPEVYARWQPLKAKYLADNDDVEQERPIFAAEALYSAGLKQAGLSQGGEVEKKIAGIAKQRKIKQTATVVDLEIDNASKMVKDFKKSQLADAACLDKTLARLETDIDAMRVRANAWAKGDIEVIQKLKYPDQERECADAMTSGEFARNTPAFQNVKQRVRDAWLAAAEKSLAANTSTFATVRMSYLLGPDSLLAALKTKGYQVDSPE</sequence>
<dbReference type="Pfam" id="PF01963">
    <property type="entry name" value="TraB_PrgY_gumN"/>
    <property type="match status" value="1"/>
</dbReference>
<evidence type="ECO:0000313" key="2">
    <source>
        <dbReference type="EMBL" id="MTV36153.1"/>
    </source>
</evidence>
<name>A0A6L6PBF4_9BURK</name>
<dbReference type="EMBL" id="WNKY01000001">
    <property type="protein sequence ID" value="MTV36153.1"/>
    <property type="molecule type" value="Genomic_DNA"/>
</dbReference>
<proteinExistence type="predicted"/>
<dbReference type="RefSeq" id="WP_155461505.1">
    <property type="nucleotide sequence ID" value="NZ_WNKY01000001.1"/>
</dbReference>
<keyword evidence="1" id="KW-0732">Signal</keyword>
<dbReference type="AlphaFoldDB" id="A0A6L6PBF4"/>